<feature type="non-terminal residue" evidence="7">
    <location>
        <position position="1"/>
    </location>
</feature>
<dbReference type="InterPro" id="IPR011009">
    <property type="entry name" value="Kinase-like_dom_sf"/>
</dbReference>
<proteinExistence type="predicted"/>
<dbReference type="InterPro" id="IPR050205">
    <property type="entry name" value="CDPK_Ser/Thr_kinases"/>
</dbReference>
<protein>
    <recommendedName>
        <fullName evidence="6">Protein kinase domain-containing protein</fullName>
    </recommendedName>
</protein>
<keyword evidence="5" id="KW-0067">ATP-binding</keyword>
<dbReference type="Gene3D" id="1.10.510.10">
    <property type="entry name" value="Transferase(Phosphotransferase) domain 1"/>
    <property type="match status" value="2"/>
</dbReference>
<name>A0A7J7LX42_9MAGN</name>
<evidence type="ECO:0000256" key="3">
    <source>
        <dbReference type="ARBA" id="ARBA00022741"/>
    </source>
</evidence>
<accession>A0A7J7LX42</accession>
<evidence type="ECO:0000256" key="4">
    <source>
        <dbReference type="ARBA" id="ARBA00022777"/>
    </source>
</evidence>
<dbReference type="InterPro" id="IPR000719">
    <property type="entry name" value="Prot_kinase_dom"/>
</dbReference>
<dbReference type="Pfam" id="PF00069">
    <property type="entry name" value="Pkinase"/>
    <property type="match status" value="2"/>
</dbReference>
<dbReference type="SMART" id="SM00220">
    <property type="entry name" value="S_TKc"/>
    <property type="match status" value="1"/>
</dbReference>
<dbReference type="SUPFAM" id="SSF56112">
    <property type="entry name" value="Protein kinase-like (PK-like)"/>
    <property type="match status" value="2"/>
</dbReference>
<reference evidence="7 8" key="1">
    <citation type="journal article" date="2020" name="IScience">
        <title>Genome Sequencing of the Endangered Kingdonia uniflora (Circaeasteraceae, Ranunculales) Reveals Potential Mechanisms of Evolutionary Specialization.</title>
        <authorList>
            <person name="Sun Y."/>
            <person name="Deng T."/>
            <person name="Zhang A."/>
            <person name="Moore M.J."/>
            <person name="Landis J.B."/>
            <person name="Lin N."/>
            <person name="Zhang H."/>
            <person name="Zhang X."/>
            <person name="Huang J."/>
            <person name="Zhang X."/>
            <person name="Sun H."/>
            <person name="Wang H."/>
        </authorList>
    </citation>
    <scope>NUCLEOTIDE SEQUENCE [LARGE SCALE GENOMIC DNA]</scope>
    <source>
        <strain evidence="7">TB1705</strain>
        <tissue evidence="7">Leaf</tissue>
    </source>
</reference>
<keyword evidence="8" id="KW-1185">Reference proteome</keyword>
<comment type="caution">
    <text evidence="7">The sequence shown here is derived from an EMBL/GenBank/DDBJ whole genome shotgun (WGS) entry which is preliminary data.</text>
</comment>
<keyword evidence="4" id="KW-0418">Kinase</keyword>
<keyword evidence="3" id="KW-0547">Nucleotide-binding</keyword>
<dbReference type="PROSITE" id="PS50011">
    <property type="entry name" value="PROTEIN_KINASE_DOM"/>
    <property type="match status" value="2"/>
</dbReference>
<evidence type="ECO:0000256" key="5">
    <source>
        <dbReference type="ARBA" id="ARBA00022840"/>
    </source>
</evidence>
<sequence length="324" mass="37398">MNYGAEVDIWSVGVILYILLSGTTLPHLRDESEEEIMKLNLEGKLDFKESLTEISESAKDLLGKMLERDPKKRITAYEVLCHPWIVDNNVALDKPLDFASLSSSRSSSVIHNNIFVYLCPLREKDPGIIFELQDNLRVSEEQTVRRCLEVSTGTPYECISIPKDELWGKMEDLYREIEIMKLLSEHLNIARIKGAYKDQRVVYIVKELCARDDFFNLFVEKEYYSEKKVALLIKIIVEVVEYCHSLGVTHRDYINPDSLLFSNLDEEAPFKPQVSDFSHFISQLLIFFNNISGKTFSDMVGMAYYIVPEMLSMEALESKHLLRS</sequence>
<dbReference type="Gene3D" id="3.30.200.20">
    <property type="entry name" value="Phosphorylase Kinase, domain 1"/>
    <property type="match status" value="1"/>
</dbReference>
<evidence type="ECO:0000259" key="6">
    <source>
        <dbReference type="PROSITE" id="PS50011"/>
    </source>
</evidence>
<gene>
    <name evidence="7" type="ORF">GIB67_039333</name>
</gene>
<organism evidence="7 8">
    <name type="scientific">Kingdonia uniflora</name>
    <dbReference type="NCBI Taxonomy" id="39325"/>
    <lineage>
        <taxon>Eukaryota</taxon>
        <taxon>Viridiplantae</taxon>
        <taxon>Streptophyta</taxon>
        <taxon>Embryophyta</taxon>
        <taxon>Tracheophyta</taxon>
        <taxon>Spermatophyta</taxon>
        <taxon>Magnoliopsida</taxon>
        <taxon>Ranunculales</taxon>
        <taxon>Circaeasteraceae</taxon>
        <taxon>Kingdonia</taxon>
    </lineage>
</organism>
<dbReference type="Proteomes" id="UP000541444">
    <property type="component" value="Unassembled WGS sequence"/>
</dbReference>
<dbReference type="GO" id="GO:0005524">
    <property type="term" value="F:ATP binding"/>
    <property type="evidence" value="ECO:0007669"/>
    <property type="project" value="UniProtKB-KW"/>
</dbReference>
<evidence type="ECO:0000313" key="8">
    <source>
        <dbReference type="Proteomes" id="UP000541444"/>
    </source>
</evidence>
<dbReference type="PANTHER" id="PTHR24349">
    <property type="entry name" value="SERINE/THREONINE-PROTEIN KINASE"/>
    <property type="match status" value="1"/>
</dbReference>
<dbReference type="EMBL" id="JACGCM010001933">
    <property type="protein sequence ID" value="KAF6147203.1"/>
    <property type="molecule type" value="Genomic_DNA"/>
</dbReference>
<feature type="domain" description="Protein kinase" evidence="6">
    <location>
        <begin position="1"/>
        <end position="85"/>
    </location>
</feature>
<evidence type="ECO:0000313" key="7">
    <source>
        <dbReference type="EMBL" id="KAF6147203.1"/>
    </source>
</evidence>
<feature type="domain" description="Protein kinase" evidence="6">
    <location>
        <begin position="130"/>
        <end position="324"/>
    </location>
</feature>
<dbReference type="AlphaFoldDB" id="A0A7J7LX42"/>
<keyword evidence="1" id="KW-0723">Serine/threonine-protein kinase</keyword>
<evidence type="ECO:0000256" key="2">
    <source>
        <dbReference type="ARBA" id="ARBA00022679"/>
    </source>
</evidence>
<evidence type="ECO:0000256" key="1">
    <source>
        <dbReference type="ARBA" id="ARBA00022527"/>
    </source>
</evidence>
<keyword evidence="2" id="KW-0808">Transferase</keyword>
<dbReference type="OrthoDB" id="40902at2759"/>
<dbReference type="GO" id="GO:0004674">
    <property type="term" value="F:protein serine/threonine kinase activity"/>
    <property type="evidence" value="ECO:0007669"/>
    <property type="project" value="UniProtKB-KW"/>
</dbReference>